<dbReference type="InterPro" id="IPR011992">
    <property type="entry name" value="EF-hand-dom_pair"/>
</dbReference>
<evidence type="ECO:0000256" key="1">
    <source>
        <dbReference type="ARBA" id="ARBA00004141"/>
    </source>
</evidence>
<dbReference type="OrthoDB" id="430821at2759"/>
<dbReference type="InterPro" id="IPR002048">
    <property type="entry name" value="EF_hand_dom"/>
</dbReference>
<feature type="region of interest" description="Disordered" evidence="6">
    <location>
        <begin position="96"/>
        <end position="120"/>
    </location>
</feature>
<dbReference type="GO" id="GO:0016020">
    <property type="term" value="C:membrane"/>
    <property type="evidence" value="ECO:0007669"/>
    <property type="project" value="UniProtKB-SubCell"/>
</dbReference>
<evidence type="ECO:0000256" key="2">
    <source>
        <dbReference type="ARBA" id="ARBA00022692"/>
    </source>
</evidence>
<feature type="transmembrane region" description="Helical" evidence="7">
    <location>
        <begin position="431"/>
        <end position="450"/>
    </location>
</feature>
<keyword evidence="5 7" id="KW-0472">Membrane</keyword>
<dbReference type="AlphaFoldDB" id="A0A1Y1I4M4"/>
<dbReference type="PANTHER" id="PTHR21706:SF15">
    <property type="entry name" value="TRANSMEMBRANE PROTEIN 65"/>
    <property type="match status" value="1"/>
</dbReference>
<keyword evidence="2 7" id="KW-0812">Transmembrane</keyword>
<dbReference type="PROSITE" id="PS50222">
    <property type="entry name" value="EF_HAND_2"/>
    <property type="match status" value="1"/>
</dbReference>
<evidence type="ECO:0000256" key="7">
    <source>
        <dbReference type="SAM" id="Phobius"/>
    </source>
</evidence>
<dbReference type="GO" id="GO:0005509">
    <property type="term" value="F:calcium ion binding"/>
    <property type="evidence" value="ECO:0007669"/>
    <property type="project" value="InterPro"/>
</dbReference>
<keyword evidence="3" id="KW-0106">Calcium</keyword>
<dbReference type="GO" id="GO:0005739">
    <property type="term" value="C:mitochondrion"/>
    <property type="evidence" value="ECO:0000318"/>
    <property type="project" value="GO_Central"/>
</dbReference>
<dbReference type="InterPro" id="IPR019537">
    <property type="entry name" value="TMEM65"/>
</dbReference>
<dbReference type="Gene3D" id="1.10.238.10">
    <property type="entry name" value="EF-hand"/>
    <property type="match status" value="1"/>
</dbReference>
<evidence type="ECO:0000313" key="9">
    <source>
        <dbReference type="EMBL" id="GAQ83687.1"/>
    </source>
</evidence>
<gene>
    <name evidence="9" type="ORF">KFL_001580010</name>
</gene>
<sequence>MACVCPAAKLSAAGVVFWSRCHRTEGHRLRVSESLFDTHFTSRFRKFLTPRCSQPHAQDHQSLSSVHRLQGCNLHEVCCRPSDLLRHRSSLHSKRDLQSVRSLAAASSPSAEPHKPASEDSVLQVVHALQDNSTANQTAAALIAQLDGKGREVILSALFQTASENIDDVFKTVDVNHDGILSKDEFSGYVEAQALEMGKSMRPPTQRQLFLLSLRAAIGNIGFGFTDNVIMILAGDVIQNSIGTGLGLSTLMSAGLGNCIADVIGAAFKESIEGASSHFMPDPKASPFQMATKEAWWAETTGASVGIAAGCILGLSPLFVMGRWRAVDEVEVLDKSTPGLTVTMDDSTPKVASIIAGASWGGSGGPSSAEGAGEAFRGLIGESARSGEEISESKAIDRIGLPSTRSRVSHVTAVVEVPQGIPRSQRALDRFAGVWMLLAMAVLMCIRRLYDYRRRRLSTRRGADRLGFGPSLQ</sequence>
<reference evidence="9 10" key="1">
    <citation type="journal article" date="2014" name="Nat. Commun.">
        <title>Klebsormidium flaccidum genome reveals primary factors for plant terrestrial adaptation.</title>
        <authorList>
            <person name="Hori K."/>
            <person name="Maruyama F."/>
            <person name="Fujisawa T."/>
            <person name="Togashi T."/>
            <person name="Yamamoto N."/>
            <person name="Seo M."/>
            <person name="Sato S."/>
            <person name="Yamada T."/>
            <person name="Mori H."/>
            <person name="Tajima N."/>
            <person name="Moriyama T."/>
            <person name="Ikeuchi M."/>
            <person name="Watanabe M."/>
            <person name="Wada H."/>
            <person name="Kobayashi K."/>
            <person name="Saito M."/>
            <person name="Masuda T."/>
            <person name="Sasaki-Sekimoto Y."/>
            <person name="Mashiguchi K."/>
            <person name="Awai K."/>
            <person name="Shimojima M."/>
            <person name="Masuda S."/>
            <person name="Iwai M."/>
            <person name="Nobusawa T."/>
            <person name="Narise T."/>
            <person name="Kondo S."/>
            <person name="Saito H."/>
            <person name="Sato R."/>
            <person name="Murakawa M."/>
            <person name="Ihara Y."/>
            <person name="Oshima-Yamada Y."/>
            <person name="Ohtaka K."/>
            <person name="Satoh M."/>
            <person name="Sonobe K."/>
            <person name="Ishii M."/>
            <person name="Ohtani R."/>
            <person name="Kanamori-Sato M."/>
            <person name="Honoki R."/>
            <person name="Miyazaki D."/>
            <person name="Mochizuki H."/>
            <person name="Umetsu J."/>
            <person name="Higashi K."/>
            <person name="Shibata D."/>
            <person name="Kamiya Y."/>
            <person name="Sato N."/>
            <person name="Nakamura Y."/>
            <person name="Tabata S."/>
            <person name="Ida S."/>
            <person name="Kurokawa K."/>
            <person name="Ohta H."/>
        </authorList>
    </citation>
    <scope>NUCLEOTIDE SEQUENCE [LARGE SCALE GENOMIC DNA]</scope>
    <source>
        <strain evidence="9 10">NIES-2285</strain>
    </source>
</reference>
<dbReference type="Proteomes" id="UP000054558">
    <property type="component" value="Unassembled WGS sequence"/>
</dbReference>
<organism evidence="9 10">
    <name type="scientific">Klebsormidium nitens</name>
    <name type="common">Green alga</name>
    <name type="synonym">Ulothrix nitens</name>
    <dbReference type="NCBI Taxonomy" id="105231"/>
    <lineage>
        <taxon>Eukaryota</taxon>
        <taxon>Viridiplantae</taxon>
        <taxon>Streptophyta</taxon>
        <taxon>Klebsormidiophyceae</taxon>
        <taxon>Klebsormidiales</taxon>
        <taxon>Klebsormidiaceae</taxon>
        <taxon>Klebsormidium</taxon>
    </lineage>
</organism>
<accession>A0A1Y1I4M4</accession>
<keyword evidence="10" id="KW-1185">Reference proteome</keyword>
<keyword evidence="4 7" id="KW-1133">Transmembrane helix</keyword>
<dbReference type="PROSITE" id="PS00018">
    <property type="entry name" value="EF_HAND_1"/>
    <property type="match status" value="1"/>
</dbReference>
<evidence type="ECO:0000256" key="6">
    <source>
        <dbReference type="SAM" id="MobiDB-lite"/>
    </source>
</evidence>
<evidence type="ECO:0000256" key="4">
    <source>
        <dbReference type="ARBA" id="ARBA00022989"/>
    </source>
</evidence>
<protein>
    <recommendedName>
        <fullName evidence="8">EF-hand domain-containing protein</fullName>
    </recommendedName>
</protein>
<comment type="subcellular location">
    <subcellularLocation>
        <location evidence="1">Membrane</location>
        <topology evidence="1">Multi-pass membrane protein</topology>
    </subcellularLocation>
</comment>
<dbReference type="InterPro" id="IPR018247">
    <property type="entry name" value="EF_Hand_1_Ca_BS"/>
</dbReference>
<evidence type="ECO:0000256" key="5">
    <source>
        <dbReference type="ARBA" id="ARBA00023136"/>
    </source>
</evidence>
<dbReference type="PANTHER" id="PTHR21706">
    <property type="entry name" value="TRANSMEMBRANE PROTEIN 65"/>
    <property type="match status" value="1"/>
</dbReference>
<evidence type="ECO:0000259" key="8">
    <source>
        <dbReference type="PROSITE" id="PS50222"/>
    </source>
</evidence>
<name>A0A1Y1I4M4_KLENI</name>
<proteinExistence type="predicted"/>
<feature type="domain" description="EF-hand" evidence="8">
    <location>
        <begin position="161"/>
        <end position="196"/>
    </location>
</feature>
<dbReference type="Pfam" id="PF10507">
    <property type="entry name" value="TMEM65"/>
    <property type="match status" value="1"/>
</dbReference>
<dbReference type="EMBL" id="DF237107">
    <property type="protein sequence ID" value="GAQ83687.1"/>
    <property type="molecule type" value="Genomic_DNA"/>
</dbReference>
<evidence type="ECO:0000313" key="10">
    <source>
        <dbReference type="Proteomes" id="UP000054558"/>
    </source>
</evidence>
<dbReference type="SUPFAM" id="SSF47473">
    <property type="entry name" value="EF-hand"/>
    <property type="match status" value="1"/>
</dbReference>
<feature type="compositionally biased region" description="Low complexity" evidence="6">
    <location>
        <begin position="102"/>
        <end position="111"/>
    </location>
</feature>
<evidence type="ECO:0000256" key="3">
    <source>
        <dbReference type="ARBA" id="ARBA00022837"/>
    </source>
</evidence>